<keyword evidence="2" id="KW-1185">Reference proteome</keyword>
<dbReference type="EMBL" id="JAGVRK010000001">
    <property type="protein sequence ID" value="MBS2967890.1"/>
    <property type="molecule type" value="Genomic_DNA"/>
</dbReference>
<sequence>MTEEYSMTSEKLKEMEEEYIKSFFPLIGFLSDFVQERSFHSLPASERKRAGSSITSALRLMESMHTHLIFQKYLYAEGLKLEEDSLEMDKDLKKSAVSAFHDLDSLMQKTPLLIKEHRQQCKYVLGQILHYYNSRSKPGVVKSSEPPWIP</sequence>
<dbReference type="RefSeq" id="WP_211556548.1">
    <property type="nucleotide sequence ID" value="NZ_JAGVRK010000001.1"/>
</dbReference>
<accession>A0ABS5LB02</accession>
<reference evidence="1 2" key="1">
    <citation type="submission" date="2021-04" db="EMBL/GenBank/DDBJ databases">
        <title>Metabacillus sp. strain KIGAM252 whole genome sequence.</title>
        <authorList>
            <person name="Seo M.-J."/>
            <person name="Cho E.-S."/>
            <person name="Hwang C.Y."/>
            <person name="Yoon D.J."/>
        </authorList>
    </citation>
    <scope>NUCLEOTIDE SEQUENCE [LARGE SCALE GENOMIC DNA]</scope>
    <source>
        <strain evidence="1 2">KIGAM252</strain>
    </source>
</reference>
<gene>
    <name evidence="1" type="ORF">J9317_03755</name>
</gene>
<protein>
    <submittedName>
        <fullName evidence="1">Uncharacterized protein</fullName>
    </submittedName>
</protein>
<comment type="caution">
    <text evidence="1">The sequence shown here is derived from an EMBL/GenBank/DDBJ whole genome shotgun (WGS) entry which is preliminary data.</text>
</comment>
<evidence type="ECO:0000313" key="1">
    <source>
        <dbReference type="EMBL" id="MBS2967890.1"/>
    </source>
</evidence>
<name>A0ABS5LB02_9BACI</name>
<dbReference type="Proteomes" id="UP000682403">
    <property type="component" value="Unassembled WGS sequence"/>
</dbReference>
<organism evidence="1 2">
    <name type="scientific">Metabacillus flavus</name>
    <dbReference type="NCBI Taxonomy" id="2823519"/>
    <lineage>
        <taxon>Bacteria</taxon>
        <taxon>Bacillati</taxon>
        <taxon>Bacillota</taxon>
        <taxon>Bacilli</taxon>
        <taxon>Bacillales</taxon>
        <taxon>Bacillaceae</taxon>
        <taxon>Metabacillus</taxon>
    </lineage>
</organism>
<evidence type="ECO:0000313" key="2">
    <source>
        <dbReference type="Proteomes" id="UP000682403"/>
    </source>
</evidence>
<proteinExistence type="predicted"/>